<evidence type="ECO:0000313" key="1">
    <source>
        <dbReference type="EMBL" id="KMK13298.1"/>
    </source>
</evidence>
<dbReference type="AlphaFoldDB" id="A0A0J5L0M5"/>
<protein>
    <recommendedName>
        <fullName evidence="3">DUF3540 domain-containing protein</fullName>
    </recommendedName>
</protein>
<reference evidence="1 2" key="1">
    <citation type="submission" date="2015-05" db="EMBL/GenBank/DDBJ databases">
        <title>Genome sequences of Pluralibacter gergoviae.</title>
        <authorList>
            <person name="Greninger A.L."/>
            <person name="Miller S."/>
        </authorList>
    </citation>
    <scope>NUCLEOTIDE SEQUENCE [LARGE SCALE GENOMIC DNA]</scope>
    <source>
        <strain evidence="1 2">JS81F13</strain>
    </source>
</reference>
<dbReference type="PATRIC" id="fig|61647.15.peg.850"/>
<dbReference type="Proteomes" id="UP000036196">
    <property type="component" value="Unassembled WGS sequence"/>
</dbReference>
<evidence type="ECO:0000313" key="2">
    <source>
        <dbReference type="Proteomes" id="UP000036196"/>
    </source>
</evidence>
<comment type="caution">
    <text evidence="1">The sequence shown here is derived from an EMBL/GenBank/DDBJ whole genome shotgun (WGS) entry which is preliminary data.</text>
</comment>
<accession>A0A0J5L0M5</accession>
<dbReference type="STRING" id="61647.LG71_17310"/>
<dbReference type="InterPro" id="IPR021927">
    <property type="entry name" value="DUF3540"/>
</dbReference>
<name>A0A0J5L0M5_PLUGE</name>
<sequence length="201" mass="21879">MSNVNHTLTQSLISPVQASGTVTHSFADGSLTVESEGRGWHCRRAASCVIVPQAGDTVLIARVDNRIWILAVLEQLNPQVSQLCVPGDLQIHSQGELSLSGASLCVSAEQGDCHIGEMKYSGDSLSAWVSLSRIVGKRAESVWQTVTQISHHLFRSTRQTEQVRAGQLDMKAEHYARLHAQNVVITSKAITKVDSEQIHMG</sequence>
<dbReference type="eggNOG" id="ENOG502Z8GU">
    <property type="taxonomic scope" value="Bacteria"/>
</dbReference>
<keyword evidence="2" id="KW-1185">Reference proteome</keyword>
<dbReference type="EMBL" id="LDZF01000012">
    <property type="protein sequence ID" value="KMK13298.1"/>
    <property type="molecule type" value="Genomic_DNA"/>
</dbReference>
<gene>
    <name evidence="1" type="ORF">ABW06_13450</name>
</gene>
<organism evidence="1 2">
    <name type="scientific">Pluralibacter gergoviae</name>
    <name type="common">Enterobacter gergoviae</name>
    <dbReference type="NCBI Taxonomy" id="61647"/>
    <lineage>
        <taxon>Bacteria</taxon>
        <taxon>Pseudomonadati</taxon>
        <taxon>Pseudomonadota</taxon>
        <taxon>Gammaproteobacteria</taxon>
        <taxon>Enterobacterales</taxon>
        <taxon>Enterobacteriaceae</taxon>
        <taxon>Pluralibacter</taxon>
    </lineage>
</organism>
<evidence type="ECO:0008006" key="3">
    <source>
        <dbReference type="Google" id="ProtNLM"/>
    </source>
</evidence>
<dbReference type="Pfam" id="PF12059">
    <property type="entry name" value="DUF3540"/>
    <property type="match status" value="1"/>
</dbReference>
<proteinExistence type="predicted"/>
<dbReference type="RefSeq" id="WP_048279240.1">
    <property type="nucleotide sequence ID" value="NZ_LDZF01000012.1"/>
</dbReference>